<reference evidence="1" key="1">
    <citation type="journal article" date="2003" name="Genome Biol.">
        <title>An integrated gene annotation and transcriptional profiling approach towards the full gene content of the Drosophila genome.</title>
        <authorList>
            <person name="Hild M."/>
            <person name="Beckmann B."/>
            <person name="Haas S.A."/>
            <person name="Koch B."/>
            <person name="Solovyev V."/>
            <person name="Busold C."/>
            <person name="Fellenberg K."/>
            <person name="Boutros M."/>
            <person name="Vingron M."/>
            <person name="Sauer F."/>
            <person name="Hoheisel J.D."/>
            <person name="Paro R."/>
        </authorList>
    </citation>
    <scope>NUCLEOTIDE SEQUENCE</scope>
</reference>
<dbReference type="EMBL" id="BK003340">
    <property type="protein sequence ID" value="DAA03539.1"/>
    <property type="molecule type" value="Genomic_DNA"/>
</dbReference>
<dbReference type="AlphaFoldDB" id="Q6IHS6"/>
<gene>
    <name evidence="1" type="ORF">HDC01229</name>
</gene>
<evidence type="ECO:0000313" key="1">
    <source>
        <dbReference type="EMBL" id="DAA03539.1"/>
    </source>
</evidence>
<sequence length="77" mass="9612">MCVVDGQFTIYRYTNSRLPVLGWQPVYSDPWPATTVLHWRGFFIDWHYLYPVAWLFRINQRFIWLKNAFRWLIKLFR</sequence>
<proteinExistence type="predicted"/>
<accession>Q6IHS6</accession>
<name>Q6IHS6_DROME</name>
<organism evidence="1">
    <name type="scientific">Drosophila melanogaster</name>
    <name type="common">Fruit fly</name>
    <dbReference type="NCBI Taxonomy" id="7227"/>
    <lineage>
        <taxon>Eukaryota</taxon>
        <taxon>Metazoa</taxon>
        <taxon>Ecdysozoa</taxon>
        <taxon>Arthropoda</taxon>
        <taxon>Hexapoda</taxon>
        <taxon>Insecta</taxon>
        <taxon>Pterygota</taxon>
        <taxon>Neoptera</taxon>
        <taxon>Endopterygota</taxon>
        <taxon>Diptera</taxon>
        <taxon>Brachycera</taxon>
        <taxon>Muscomorpha</taxon>
        <taxon>Ephydroidea</taxon>
        <taxon>Drosophilidae</taxon>
        <taxon>Drosophila</taxon>
        <taxon>Sophophora</taxon>
    </lineage>
</organism>
<protein>
    <submittedName>
        <fullName evidence="1">HDC01229</fullName>
    </submittedName>
</protein>